<dbReference type="GO" id="GO:0005886">
    <property type="term" value="C:plasma membrane"/>
    <property type="evidence" value="ECO:0007669"/>
    <property type="project" value="TreeGrafter"/>
</dbReference>
<accession>A5FW09</accession>
<dbReference type="InterPro" id="IPR050469">
    <property type="entry name" value="Diguanylate_Cyclase"/>
</dbReference>
<dbReference type="GO" id="GO:1902201">
    <property type="term" value="P:negative regulation of bacterial-type flagellum-dependent cell motility"/>
    <property type="evidence" value="ECO:0007669"/>
    <property type="project" value="TreeGrafter"/>
</dbReference>
<dbReference type="PROSITE" id="PS50887">
    <property type="entry name" value="GGDEF"/>
    <property type="match status" value="1"/>
</dbReference>
<keyword evidence="6" id="KW-1185">Reference proteome</keyword>
<dbReference type="EMBL" id="CP000697">
    <property type="protein sequence ID" value="ABQ29791.1"/>
    <property type="molecule type" value="Genomic_DNA"/>
</dbReference>
<keyword evidence="3" id="KW-0812">Transmembrane</keyword>
<dbReference type="RefSeq" id="WP_011941611.1">
    <property type="nucleotide sequence ID" value="NC_009484.1"/>
</dbReference>
<evidence type="ECO:0000313" key="5">
    <source>
        <dbReference type="EMBL" id="ABQ29791.1"/>
    </source>
</evidence>
<name>A5FW09_ACICJ</name>
<proteinExistence type="predicted"/>
<evidence type="ECO:0000256" key="2">
    <source>
        <dbReference type="ARBA" id="ARBA00034247"/>
    </source>
</evidence>
<reference evidence="5 6" key="1">
    <citation type="submission" date="2007-05" db="EMBL/GenBank/DDBJ databases">
        <title>Complete sequence of chromosome of Acidiphilium cryptum JF-5.</title>
        <authorList>
            <consortium name="US DOE Joint Genome Institute"/>
            <person name="Copeland A."/>
            <person name="Lucas S."/>
            <person name="Lapidus A."/>
            <person name="Barry K."/>
            <person name="Detter J.C."/>
            <person name="Glavina del Rio T."/>
            <person name="Hammon N."/>
            <person name="Israni S."/>
            <person name="Dalin E."/>
            <person name="Tice H."/>
            <person name="Pitluck S."/>
            <person name="Sims D."/>
            <person name="Brettin T."/>
            <person name="Bruce D."/>
            <person name="Han C."/>
            <person name="Schmutz J."/>
            <person name="Larimer F."/>
            <person name="Land M."/>
            <person name="Hauser L."/>
            <person name="Kyrpides N."/>
            <person name="Kim E."/>
            <person name="Magnuson T."/>
            <person name="Richardson P."/>
        </authorList>
    </citation>
    <scope>NUCLEOTIDE SEQUENCE [LARGE SCALE GENOMIC DNA]</scope>
    <source>
        <strain evidence="5 6">JF-5</strain>
    </source>
</reference>
<dbReference type="EC" id="2.7.7.65" evidence="1"/>
<dbReference type="GO" id="GO:0043709">
    <property type="term" value="P:cell adhesion involved in single-species biofilm formation"/>
    <property type="evidence" value="ECO:0007669"/>
    <property type="project" value="TreeGrafter"/>
</dbReference>
<evidence type="ECO:0000256" key="3">
    <source>
        <dbReference type="SAM" id="Phobius"/>
    </source>
</evidence>
<dbReference type="SUPFAM" id="SSF55073">
    <property type="entry name" value="Nucleotide cyclase"/>
    <property type="match status" value="1"/>
</dbReference>
<dbReference type="SMART" id="SM00267">
    <property type="entry name" value="GGDEF"/>
    <property type="match status" value="1"/>
</dbReference>
<dbReference type="HOGENOM" id="CLU_000445_11_1_5"/>
<gene>
    <name evidence="5" type="ordered locus">Acry_0567</name>
</gene>
<comment type="catalytic activity">
    <reaction evidence="2">
        <text>2 GTP = 3',3'-c-di-GMP + 2 diphosphate</text>
        <dbReference type="Rhea" id="RHEA:24898"/>
        <dbReference type="ChEBI" id="CHEBI:33019"/>
        <dbReference type="ChEBI" id="CHEBI:37565"/>
        <dbReference type="ChEBI" id="CHEBI:58805"/>
        <dbReference type="EC" id="2.7.7.65"/>
    </reaction>
</comment>
<feature type="domain" description="GGDEF" evidence="4">
    <location>
        <begin position="247"/>
        <end position="377"/>
    </location>
</feature>
<keyword evidence="3" id="KW-1133">Transmembrane helix</keyword>
<dbReference type="InterPro" id="IPR029787">
    <property type="entry name" value="Nucleotide_cyclase"/>
</dbReference>
<dbReference type="InterPro" id="IPR000160">
    <property type="entry name" value="GGDEF_dom"/>
</dbReference>
<dbReference type="InterPro" id="IPR043128">
    <property type="entry name" value="Rev_trsase/Diguanyl_cyclase"/>
</dbReference>
<dbReference type="GO" id="GO:0052621">
    <property type="term" value="F:diguanylate cyclase activity"/>
    <property type="evidence" value="ECO:0007669"/>
    <property type="project" value="UniProtKB-EC"/>
</dbReference>
<dbReference type="FunFam" id="3.30.70.270:FF:000001">
    <property type="entry name" value="Diguanylate cyclase domain protein"/>
    <property type="match status" value="1"/>
</dbReference>
<dbReference type="STRING" id="349163.Acry_0567"/>
<feature type="transmembrane region" description="Helical" evidence="3">
    <location>
        <begin position="30"/>
        <end position="51"/>
    </location>
</feature>
<feature type="transmembrane region" description="Helical" evidence="3">
    <location>
        <begin position="173"/>
        <end position="193"/>
    </location>
</feature>
<dbReference type="CDD" id="cd01949">
    <property type="entry name" value="GGDEF"/>
    <property type="match status" value="1"/>
</dbReference>
<dbReference type="Proteomes" id="UP000000245">
    <property type="component" value="Chromosome"/>
</dbReference>
<organism evidence="5 6">
    <name type="scientific">Acidiphilium cryptum (strain JF-5)</name>
    <dbReference type="NCBI Taxonomy" id="349163"/>
    <lineage>
        <taxon>Bacteria</taxon>
        <taxon>Pseudomonadati</taxon>
        <taxon>Pseudomonadota</taxon>
        <taxon>Alphaproteobacteria</taxon>
        <taxon>Acetobacterales</taxon>
        <taxon>Acidocellaceae</taxon>
        <taxon>Acidiphilium</taxon>
    </lineage>
</organism>
<dbReference type="PANTHER" id="PTHR45138:SF9">
    <property type="entry name" value="DIGUANYLATE CYCLASE DGCM-RELATED"/>
    <property type="match status" value="1"/>
</dbReference>
<feature type="transmembrane region" description="Helical" evidence="3">
    <location>
        <begin position="63"/>
        <end position="81"/>
    </location>
</feature>
<evidence type="ECO:0000313" key="6">
    <source>
        <dbReference type="Proteomes" id="UP000000245"/>
    </source>
</evidence>
<keyword evidence="3" id="KW-0472">Membrane</keyword>
<dbReference type="AlphaFoldDB" id="A5FW09"/>
<dbReference type="NCBIfam" id="TIGR00254">
    <property type="entry name" value="GGDEF"/>
    <property type="match status" value="1"/>
</dbReference>
<evidence type="ECO:0000259" key="4">
    <source>
        <dbReference type="PROSITE" id="PS50887"/>
    </source>
</evidence>
<dbReference type="Gene3D" id="3.30.70.270">
    <property type="match status" value="1"/>
</dbReference>
<dbReference type="Pfam" id="PF00990">
    <property type="entry name" value="GGDEF"/>
    <property type="match status" value="1"/>
</dbReference>
<dbReference type="KEGG" id="acr:Acry_0567"/>
<evidence type="ECO:0000256" key="1">
    <source>
        <dbReference type="ARBA" id="ARBA00012528"/>
    </source>
</evidence>
<sequence>MTESTAFYRERRAPLPPFSAILGTDQAERLAIGLTLISMALYLFCLVAEWIGVSLNLVDATQSLWLTIVALGGEVAFYVLLRSGISRRWPDPTLSLPQMVFAITLLGAAYLINPQVRGELLMLAALVLEFGAFQLPPRRCRDLGWFAVAVFGVAMAIGATVSPDRFDPRIEVFQFALMLAFLPVIAGIAGKLSQMRLDQKQQRRQLRDALKQVQILATRDELTGLPNRRHALELIERETARACRSGAPLCVAILDLDHFKRINDTFGHGVGDEVLRTFGREGRLVLRADNIFARWGGEEFILVMPDSTLIDAQTIVRRLREHMASPECWASCLRARTTFSAGIAEFLVGETLDETFIRADAALYEAKKLGRDLTMTA</sequence>
<feature type="transmembrane region" description="Helical" evidence="3">
    <location>
        <begin position="143"/>
        <end position="161"/>
    </location>
</feature>
<protein>
    <recommendedName>
        <fullName evidence="1">diguanylate cyclase</fullName>
        <ecNumber evidence="1">2.7.7.65</ecNumber>
    </recommendedName>
</protein>
<dbReference type="eggNOG" id="COG3706">
    <property type="taxonomic scope" value="Bacteria"/>
</dbReference>
<dbReference type="PANTHER" id="PTHR45138">
    <property type="entry name" value="REGULATORY COMPONENTS OF SENSORY TRANSDUCTION SYSTEM"/>
    <property type="match status" value="1"/>
</dbReference>